<reference evidence="2 3" key="1">
    <citation type="submission" date="2022-01" db="EMBL/GenBank/DDBJ databases">
        <title>A chromosomal length assembly of Cordylochernes scorpioides.</title>
        <authorList>
            <person name="Zeh D."/>
            <person name="Zeh J."/>
        </authorList>
    </citation>
    <scope>NUCLEOTIDE SEQUENCE [LARGE SCALE GENOMIC DNA]</scope>
    <source>
        <strain evidence="2">IN4F17</strain>
        <tissue evidence="2">Whole Body</tissue>
    </source>
</reference>
<evidence type="ECO:0000256" key="1">
    <source>
        <dbReference type="SAM" id="SignalP"/>
    </source>
</evidence>
<sequence>MQYSVAILALVLVAVAWAAPEPAASPAPNSRSARFDERKFGSSKHMQEVMSADSKKDISQFVTSKNMIRTLVKLVFGSDEESAATSRQILNILVNVLEMLKTSLGQRGRSARSGEDNRSVLDKAAISGAAMLQGYVKSVLANSTDCIQKYMCEASNSAVKEGQDVGYVIAQVGGYAASYLLESQKAVPLQVNLNATRKGRSGDDCFAAMQACQENATSAQ</sequence>
<feature type="signal peptide" evidence="1">
    <location>
        <begin position="1"/>
        <end position="18"/>
    </location>
</feature>
<gene>
    <name evidence="2" type="ORF">LAZ67_21001601</name>
</gene>
<dbReference type="Proteomes" id="UP001235939">
    <property type="component" value="Chromosome 21"/>
</dbReference>
<evidence type="ECO:0000313" key="3">
    <source>
        <dbReference type="Proteomes" id="UP001235939"/>
    </source>
</evidence>
<dbReference type="EMBL" id="CP092883">
    <property type="protein sequence ID" value="UYV82286.1"/>
    <property type="molecule type" value="Genomic_DNA"/>
</dbReference>
<accession>A0ABY6LM51</accession>
<evidence type="ECO:0000313" key="2">
    <source>
        <dbReference type="EMBL" id="UYV82286.1"/>
    </source>
</evidence>
<keyword evidence="1" id="KW-0732">Signal</keyword>
<dbReference type="PANTHER" id="PTHR41158:SF2">
    <property type="entry name" value="AGAP010294-PA"/>
    <property type="match status" value="1"/>
</dbReference>
<organism evidence="2 3">
    <name type="scientific">Cordylochernes scorpioides</name>
    <dbReference type="NCBI Taxonomy" id="51811"/>
    <lineage>
        <taxon>Eukaryota</taxon>
        <taxon>Metazoa</taxon>
        <taxon>Ecdysozoa</taxon>
        <taxon>Arthropoda</taxon>
        <taxon>Chelicerata</taxon>
        <taxon>Arachnida</taxon>
        <taxon>Pseudoscorpiones</taxon>
        <taxon>Cheliferoidea</taxon>
        <taxon>Chernetidae</taxon>
        <taxon>Cordylochernes</taxon>
    </lineage>
</organism>
<proteinExistence type="predicted"/>
<feature type="chain" id="PRO_5046486914" description="Secreted protein" evidence="1">
    <location>
        <begin position="19"/>
        <end position="220"/>
    </location>
</feature>
<keyword evidence="3" id="KW-1185">Reference proteome</keyword>
<protein>
    <recommendedName>
        <fullName evidence="4">Secreted protein</fullName>
    </recommendedName>
</protein>
<name>A0ABY6LM51_9ARAC</name>
<dbReference type="PANTHER" id="PTHR41158">
    <property type="entry name" value="AGAP010294-PA"/>
    <property type="match status" value="1"/>
</dbReference>
<evidence type="ECO:0008006" key="4">
    <source>
        <dbReference type="Google" id="ProtNLM"/>
    </source>
</evidence>